<dbReference type="RefSeq" id="WP_167461784.1">
    <property type="nucleotide sequence ID" value="NZ_CP046171.1"/>
</dbReference>
<gene>
    <name evidence="2" type="ORF">F5X71_10555</name>
</gene>
<feature type="region of interest" description="Disordered" evidence="1">
    <location>
        <begin position="1"/>
        <end position="92"/>
    </location>
</feature>
<dbReference type="Proteomes" id="UP000501705">
    <property type="component" value="Chromosome"/>
</dbReference>
<evidence type="ECO:0000313" key="2">
    <source>
        <dbReference type="EMBL" id="QIS02704.1"/>
    </source>
</evidence>
<dbReference type="EMBL" id="CP046171">
    <property type="protein sequence ID" value="QIS02704.1"/>
    <property type="molecule type" value="Genomic_DNA"/>
</dbReference>
<feature type="compositionally biased region" description="Basic and acidic residues" evidence="1">
    <location>
        <begin position="21"/>
        <end position="30"/>
    </location>
</feature>
<dbReference type="AlphaFoldDB" id="A0A6G9XP70"/>
<proteinExistence type="predicted"/>
<organism evidence="2 3">
    <name type="scientific">Nocardia brasiliensis</name>
    <dbReference type="NCBI Taxonomy" id="37326"/>
    <lineage>
        <taxon>Bacteria</taxon>
        <taxon>Bacillati</taxon>
        <taxon>Actinomycetota</taxon>
        <taxon>Actinomycetes</taxon>
        <taxon>Mycobacteriales</taxon>
        <taxon>Nocardiaceae</taxon>
        <taxon>Nocardia</taxon>
    </lineage>
</organism>
<reference evidence="2 3" key="1">
    <citation type="journal article" date="2019" name="ACS Chem. Biol.">
        <title>Identification and Mobilization of a Cryptic Antibiotic Biosynthesis Gene Locus from a Human-Pathogenic Nocardia Isolate.</title>
        <authorList>
            <person name="Herisse M."/>
            <person name="Ishida K."/>
            <person name="Porter J.L."/>
            <person name="Howden B."/>
            <person name="Hertweck C."/>
            <person name="Stinear T.P."/>
            <person name="Pidot S.J."/>
        </authorList>
    </citation>
    <scope>NUCLEOTIDE SEQUENCE [LARGE SCALE GENOMIC DNA]</scope>
    <source>
        <strain evidence="2 3">AUSMDU00024985</strain>
    </source>
</reference>
<accession>A0A6G9XP70</accession>
<feature type="compositionally biased region" description="Basic residues" evidence="1">
    <location>
        <begin position="1"/>
        <end position="14"/>
    </location>
</feature>
<evidence type="ECO:0000256" key="1">
    <source>
        <dbReference type="SAM" id="MobiDB-lite"/>
    </source>
</evidence>
<sequence>MGKRGDKKRAKQRAKQLAQSQRDHAGDPAPKRSPKSAPSADRRVRGEDIKRRSKQMTLVDPESPEGPLTPQKVSESKYMSVEWPPADDAPENAPSIQFLLTITERTVNLSRNTVEVNATPVEDTIHPRPLGFDPPLQQYGKGDAKGFRHYLECSRFCGLGIKPRSD</sequence>
<evidence type="ECO:0000313" key="3">
    <source>
        <dbReference type="Proteomes" id="UP000501705"/>
    </source>
</evidence>
<protein>
    <submittedName>
        <fullName evidence="2">Uncharacterized protein</fullName>
    </submittedName>
</protein>
<feature type="compositionally biased region" description="Basic and acidic residues" evidence="1">
    <location>
        <begin position="40"/>
        <end position="50"/>
    </location>
</feature>
<name>A0A6G9XP70_NOCBR</name>